<dbReference type="InterPro" id="IPR039128">
    <property type="entry name" value="TRIP4-like"/>
</dbReference>
<dbReference type="SUPFAM" id="SSF51735">
    <property type="entry name" value="NAD(P)-binding Rossmann-fold domains"/>
    <property type="match status" value="1"/>
</dbReference>
<feature type="region of interest" description="Disordered" evidence="1">
    <location>
        <begin position="327"/>
        <end position="346"/>
    </location>
</feature>
<dbReference type="InterPro" id="IPR036291">
    <property type="entry name" value="NAD(P)-bd_dom_sf"/>
</dbReference>
<dbReference type="RefSeq" id="XP_062744378.1">
    <property type="nucleotide sequence ID" value="XM_062883476.1"/>
</dbReference>
<dbReference type="PANTHER" id="PTHR12963:SF4">
    <property type="entry name" value="ACTIVATING SIGNAL COINTEGRATOR 1"/>
    <property type="match status" value="1"/>
</dbReference>
<dbReference type="Pfam" id="PF06221">
    <property type="entry name" value="zf-C2HC5"/>
    <property type="match status" value="1"/>
</dbReference>
<dbReference type="PRINTS" id="PR00081">
    <property type="entry name" value="GDHRDH"/>
</dbReference>
<dbReference type="InterPro" id="IPR009349">
    <property type="entry name" value="TRIP4/RQT4_C2HC5_Znf"/>
</dbReference>
<dbReference type="EMBL" id="JAFFHA010000005">
    <property type="protein sequence ID" value="KAK4655403.1"/>
    <property type="molecule type" value="Genomic_DNA"/>
</dbReference>
<dbReference type="InterPro" id="IPR002347">
    <property type="entry name" value="SDR_fam"/>
</dbReference>
<feature type="region of interest" description="Disordered" evidence="1">
    <location>
        <begin position="52"/>
        <end position="216"/>
    </location>
</feature>
<feature type="compositionally biased region" description="Pro residues" evidence="1">
    <location>
        <begin position="154"/>
        <end position="175"/>
    </location>
</feature>
<dbReference type="Proteomes" id="UP001323405">
    <property type="component" value="Unassembled WGS sequence"/>
</dbReference>
<reference evidence="3 4" key="1">
    <citation type="journal article" date="2023" name="bioRxiv">
        <title>High-quality genome assemblies of four members of thePodospora anserinaspecies complex.</title>
        <authorList>
            <person name="Ament-Velasquez S.L."/>
            <person name="Vogan A.A."/>
            <person name="Wallerman O."/>
            <person name="Hartmann F."/>
            <person name="Gautier V."/>
            <person name="Silar P."/>
            <person name="Giraud T."/>
            <person name="Johannesson H."/>
        </authorList>
    </citation>
    <scope>NUCLEOTIDE SEQUENCE [LARGE SCALE GENOMIC DNA]</scope>
    <source>
        <strain evidence="3 4">CBS 415.72m</strain>
    </source>
</reference>
<sequence>MSKEQLFQLLPMPDDGLQQVLEYAATLSKQEAAEHFSNMLGDSPQVVEFISTFNARRSDPKAPQPPRNAPTSTPTYSSASTAQNSAQNSEADGVPKPRRGPKKKKANIHTPPPRQVASFALGPGTVYSKKDSQDEYISARSGASTSSHATSGPSKPPPTKTATPPPTQTSKPPPSALGSLVSDLGQPKSKNKSNPTSRTSTPGPSSSKNNNGNTAKVTITGGVAMHGSSTVLSDLDQAIRSLEITTNPSHSTNSAEGVAARRCNCVGTRHPPLAAAPNCLHCGKVICIKEGPGPCTFCGQPLLSSAEIQGMIKELRADRGREKMAADREAHKKAEVAGTPRPYTKTRDPTIAEAQALAHRDKLLAFQAQNAQRTTVRDEAADFDATVGGSMWATPEERALALKKQQKLLREMEWNAKPEYEKRQQVVSIDLTGRKVFKKMAKIERPPTPVDDVEDDYGYEAPILQGTHVSKGQGGAFSKNPLLSGVIRPVYDLKGKGEELEGRKDRATKWRRVQDDLENNGEVILHGGIYGGGQGARVGAVGDEPECDNLNFQCALITGGGGGLGKALASYFISKGKKVILAGRTKSNVESAAKEIGATDYYVLDTGKTSAFPEFVSLVTQKHPELDCLVNNAGVQKPLEVSKLDPSEFLYKADEEINVNIRGPMHLTLQLLPHFRLKPAAMIINVSSVLGFVPFSIINPVYNGTKAWLHFWSMNLRTQLRDEPQAKIRVVEIAPPMVGTDLHRDRDDPDDNKKEKNPISLTVEEFMQEVAKKMERGDGMITAGPMGREIVGAWYESDKLGKRYKKIEEGGM</sequence>
<feature type="compositionally biased region" description="Basic residues" evidence="1">
    <location>
        <begin position="96"/>
        <end position="107"/>
    </location>
</feature>
<keyword evidence="4" id="KW-1185">Reference proteome</keyword>
<dbReference type="Gene3D" id="3.40.50.720">
    <property type="entry name" value="NAD(P)-binding Rossmann-like Domain"/>
    <property type="match status" value="1"/>
</dbReference>
<dbReference type="GeneID" id="87903081"/>
<feature type="compositionally biased region" description="Low complexity" evidence="1">
    <location>
        <begin position="69"/>
        <end position="91"/>
    </location>
</feature>
<feature type="domain" description="TRIP4/RQT4 C2HC5-type zinc finger" evidence="2">
    <location>
        <begin position="261"/>
        <end position="312"/>
    </location>
</feature>
<evidence type="ECO:0000313" key="3">
    <source>
        <dbReference type="EMBL" id="KAK4655403.1"/>
    </source>
</evidence>
<evidence type="ECO:0000256" key="1">
    <source>
        <dbReference type="SAM" id="MobiDB-lite"/>
    </source>
</evidence>
<dbReference type="PANTHER" id="PTHR12963">
    <property type="entry name" value="THYROID RECEPTOR INTERACTING PROTEIN RELATED"/>
    <property type="match status" value="1"/>
</dbReference>
<organism evidence="3 4">
    <name type="scientific">Podospora pseudocomata</name>
    <dbReference type="NCBI Taxonomy" id="2093779"/>
    <lineage>
        <taxon>Eukaryota</taxon>
        <taxon>Fungi</taxon>
        <taxon>Dikarya</taxon>
        <taxon>Ascomycota</taxon>
        <taxon>Pezizomycotina</taxon>
        <taxon>Sordariomycetes</taxon>
        <taxon>Sordariomycetidae</taxon>
        <taxon>Sordariales</taxon>
        <taxon>Podosporaceae</taxon>
        <taxon>Podospora</taxon>
    </lineage>
</organism>
<feature type="compositionally biased region" description="Low complexity" evidence="1">
    <location>
        <begin position="138"/>
        <end position="153"/>
    </location>
</feature>
<name>A0ABR0GIA5_9PEZI</name>
<protein>
    <recommendedName>
        <fullName evidence="2">TRIP4/RQT4 C2HC5-type zinc finger domain-containing protein</fullName>
    </recommendedName>
</protein>
<feature type="compositionally biased region" description="Low complexity" evidence="1">
    <location>
        <begin position="193"/>
        <end position="214"/>
    </location>
</feature>
<evidence type="ECO:0000313" key="4">
    <source>
        <dbReference type="Proteomes" id="UP001323405"/>
    </source>
</evidence>
<evidence type="ECO:0000259" key="2">
    <source>
        <dbReference type="Pfam" id="PF06221"/>
    </source>
</evidence>
<dbReference type="Pfam" id="PF00106">
    <property type="entry name" value="adh_short"/>
    <property type="match status" value="1"/>
</dbReference>
<accession>A0ABR0GIA5</accession>
<proteinExistence type="predicted"/>
<gene>
    <name evidence="3" type="ORF">QC762_0049670</name>
</gene>
<comment type="caution">
    <text evidence="3">The sequence shown here is derived from an EMBL/GenBank/DDBJ whole genome shotgun (WGS) entry which is preliminary data.</text>
</comment>